<dbReference type="OrthoDB" id="2129491at2759"/>
<name>A0A8H4UI21_9HYPO</name>
<dbReference type="Gene3D" id="3.30.360.10">
    <property type="entry name" value="Dihydrodipicolinate Reductase, domain 2"/>
    <property type="match status" value="1"/>
</dbReference>
<dbReference type="Pfam" id="PF22725">
    <property type="entry name" value="GFO_IDH_MocA_C3"/>
    <property type="match status" value="1"/>
</dbReference>
<evidence type="ECO:0000256" key="5">
    <source>
        <dbReference type="ARBA" id="ARBA00049233"/>
    </source>
</evidence>
<dbReference type="InterPro" id="IPR000683">
    <property type="entry name" value="Gfo/Idh/MocA-like_OxRdtase_N"/>
</dbReference>
<evidence type="ECO:0000256" key="3">
    <source>
        <dbReference type="ARBA" id="ARBA00038984"/>
    </source>
</evidence>
<proteinExistence type="inferred from homology"/>
<dbReference type="AlphaFoldDB" id="A0A8H4UI21"/>
<evidence type="ECO:0000259" key="6">
    <source>
        <dbReference type="Pfam" id="PF01408"/>
    </source>
</evidence>
<dbReference type="Proteomes" id="UP000635477">
    <property type="component" value="Unassembled WGS sequence"/>
</dbReference>
<dbReference type="EMBL" id="JABEYC010000474">
    <property type="protein sequence ID" value="KAF4976949.1"/>
    <property type="molecule type" value="Genomic_DNA"/>
</dbReference>
<evidence type="ECO:0000256" key="2">
    <source>
        <dbReference type="ARBA" id="ARBA00023002"/>
    </source>
</evidence>
<protein>
    <recommendedName>
        <fullName evidence="3">D-xylose 1-dehydrogenase (NADP(+), D-xylono-1,5-lactone-forming)</fullName>
        <ecNumber evidence="3">1.1.1.179</ecNumber>
    </recommendedName>
    <alternativeName>
        <fullName evidence="4">D-xylose-NADP dehydrogenase</fullName>
    </alternativeName>
</protein>
<evidence type="ECO:0000313" key="9">
    <source>
        <dbReference type="Proteomes" id="UP000635477"/>
    </source>
</evidence>
<dbReference type="GO" id="GO:0047837">
    <property type="term" value="F:D-xylose 1-dehydrogenase (NADP+) activity"/>
    <property type="evidence" value="ECO:0007669"/>
    <property type="project" value="UniProtKB-EC"/>
</dbReference>
<comment type="catalytic activity">
    <reaction evidence="5">
        <text>D-xylose + NADP(+) = D-xylono-1,5-lactone + NADPH + H(+)</text>
        <dbReference type="Rhea" id="RHEA:22000"/>
        <dbReference type="ChEBI" id="CHEBI:15378"/>
        <dbReference type="ChEBI" id="CHEBI:15867"/>
        <dbReference type="ChEBI" id="CHEBI:53455"/>
        <dbReference type="ChEBI" id="CHEBI:57783"/>
        <dbReference type="ChEBI" id="CHEBI:58349"/>
        <dbReference type="EC" id="1.1.1.179"/>
    </reaction>
</comment>
<reference evidence="8" key="2">
    <citation type="submission" date="2020-05" db="EMBL/GenBank/DDBJ databases">
        <authorList>
            <person name="Kim H.-S."/>
            <person name="Proctor R.H."/>
            <person name="Brown D.W."/>
        </authorList>
    </citation>
    <scope>NUCLEOTIDE SEQUENCE</scope>
    <source>
        <strain evidence="8">NRRL 22465</strain>
    </source>
</reference>
<comment type="similarity">
    <text evidence="1">Belongs to the Gfo/Idh/MocA family.</text>
</comment>
<dbReference type="InterPro" id="IPR050984">
    <property type="entry name" value="Gfo/Idh/MocA_domain"/>
</dbReference>
<evidence type="ECO:0000256" key="1">
    <source>
        <dbReference type="ARBA" id="ARBA00010928"/>
    </source>
</evidence>
<dbReference type="InterPro" id="IPR036291">
    <property type="entry name" value="NAD(P)-bd_dom_sf"/>
</dbReference>
<sequence length="354" mass="38777">MSESKPTLRWGIIGTGVISSWFVQDLSLEREDAQAIHHIQAIGSSSAEKGADFVKTHLPNQSQPPTVYGSYDEAYKDPEVDIIYIGTPHAFHKKNCLDAIAQGKHVLCEKAFTLNAREAREVLDAAKQKGVFVMEAMWTRFLPLVKTLQKLVHEDKAIGDVVRVFCDFSMNQRFESLGPESRLKNRALGAGSLLNIGMYSLTWGLLTLDSGVGDSAKTPKISAAQTLAEGVDVSTSIVLLYPDGKQGILSSNMSVKTPTEFCRIEGKTGHIVVKGPAASVPQSFIVYTSQEPEGKTYDFGHAGRGFYWEADAVALSIAAGKMENDVMPWAETIRVMETMDEVRRQGGATYPQDE</sequence>
<dbReference type="GO" id="GO:0000166">
    <property type="term" value="F:nucleotide binding"/>
    <property type="evidence" value="ECO:0007669"/>
    <property type="project" value="InterPro"/>
</dbReference>
<dbReference type="Pfam" id="PF01408">
    <property type="entry name" value="GFO_IDH_MocA"/>
    <property type="match status" value="1"/>
</dbReference>
<dbReference type="EC" id="1.1.1.179" evidence="3"/>
<dbReference type="PANTHER" id="PTHR22604:SF105">
    <property type="entry name" value="TRANS-1,2-DIHYDROBENZENE-1,2-DIOL DEHYDROGENASE"/>
    <property type="match status" value="1"/>
</dbReference>
<dbReference type="SUPFAM" id="SSF51735">
    <property type="entry name" value="NAD(P)-binding Rossmann-fold domains"/>
    <property type="match status" value="1"/>
</dbReference>
<feature type="domain" description="Gfo/Idh/MocA-like oxidoreductase N-terminal" evidence="6">
    <location>
        <begin position="8"/>
        <end position="135"/>
    </location>
</feature>
<organism evidence="8 9">
    <name type="scientific">Fusarium zealandicum</name>
    <dbReference type="NCBI Taxonomy" id="1053134"/>
    <lineage>
        <taxon>Eukaryota</taxon>
        <taxon>Fungi</taxon>
        <taxon>Dikarya</taxon>
        <taxon>Ascomycota</taxon>
        <taxon>Pezizomycotina</taxon>
        <taxon>Sordariomycetes</taxon>
        <taxon>Hypocreomycetidae</taxon>
        <taxon>Hypocreales</taxon>
        <taxon>Nectriaceae</taxon>
        <taxon>Fusarium</taxon>
        <taxon>Fusarium staphyleae species complex</taxon>
    </lineage>
</organism>
<keyword evidence="2" id="KW-0560">Oxidoreductase</keyword>
<evidence type="ECO:0000259" key="7">
    <source>
        <dbReference type="Pfam" id="PF22725"/>
    </source>
</evidence>
<dbReference type="Gene3D" id="3.40.50.720">
    <property type="entry name" value="NAD(P)-binding Rossmann-like Domain"/>
    <property type="match status" value="1"/>
</dbReference>
<accession>A0A8H4UI21</accession>
<evidence type="ECO:0000256" key="4">
    <source>
        <dbReference type="ARBA" id="ARBA00042988"/>
    </source>
</evidence>
<evidence type="ECO:0000313" key="8">
    <source>
        <dbReference type="EMBL" id="KAF4976949.1"/>
    </source>
</evidence>
<feature type="domain" description="GFO/IDH/MocA-like oxidoreductase" evidence="7">
    <location>
        <begin position="147"/>
        <end position="271"/>
    </location>
</feature>
<keyword evidence="9" id="KW-1185">Reference proteome</keyword>
<reference evidence="8" key="1">
    <citation type="journal article" date="2020" name="BMC Genomics">
        <title>Correction to: Identification and distribution of gene clusters required for synthesis of sphingolipid metabolism inhibitors in diverse species of the filamentous fungus Fusarium.</title>
        <authorList>
            <person name="Kim H.S."/>
            <person name="Lohmar J.M."/>
            <person name="Busman M."/>
            <person name="Brown D.W."/>
            <person name="Naumann T.A."/>
            <person name="Divon H.H."/>
            <person name="Lysoe E."/>
            <person name="Uhlig S."/>
            <person name="Proctor R.H."/>
        </authorList>
    </citation>
    <scope>NUCLEOTIDE SEQUENCE</scope>
    <source>
        <strain evidence="8">NRRL 22465</strain>
    </source>
</reference>
<comment type="caution">
    <text evidence="8">The sequence shown here is derived from an EMBL/GenBank/DDBJ whole genome shotgun (WGS) entry which is preliminary data.</text>
</comment>
<dbReference type="InterPro" id="IPR055170">
    <property type="entry name" value="GFO_IDH_MocA-like_dom"/>
</dbReference>
<dbReference type="SUPFAM" id="SSF55347">
    <property type="entry name" value="Glyceraldehyde-3-phosphate dehydrogenase-like, C-terminal domain"/>
    <property type="match status" value="1"/>
</dbReference>
<dbReference type="PANTHER" id="PTHR22604">
    <property type="entry name" value="OXIDOREDUCTASES"/>
    <property type="match status" value="1"/>
</dbReference>
<gene>
    <name evidence="8" type="ORF">FZEAL_6453</name>
</gene>